<dbReference type="Gene3D" id="1.10.720.30">
    <property type="entry name" value="SAP domain"/>
    <property type="match status" value="1"/>
</dbReference>
<keyword evidence="8" id="KW-0227">DNA damage</keyword>
<dbReference type="Gene3D" id="1.10.1600.10">
    <property type="match status" value="1"/>
</dbReference>
<dbReference type="EC" id="3.6.4.12" evidence="4"/>
<feature type="region of interest" description="Disordered" evidence="18">
    <location>
        <begin position="1"/>
        <end position="20"/>
    </location>
</feature>
<organism evidence="20 21">
    <name type="scientific">Wallemia hederae</name>
    <dbReference type="NCBI Taxonomy" id="1540922"/>
    <lineage>
        <taxon>Eukaryota</taxon>
        <taxon>Fungi</taxon>
        <taxon>Dikarya</taxon>
        <taxon>Basidiomycota</taxon>
        <taxon>Wallemiomycotina</taxon>
        <taxon>Wallemiomycetes</taxon>
        <taxon>Wallemiales</taxon>
        <taxon>Wallemiaceae</taxon>
        <taxon>Wallemia</taxon>
    </lineage>
</organism>
<dbReference type="GO" id="GO:0043564">
    <property type="term" value="C:Ku70:Ku80 complex"/>
    <property type="evidence" value="ECO:0007669"/>
    <property type="project" value="InterPro"/>
</dbReference>
<dbReference type="Pfam" id="PF03730">
    <property type="entry name" value="Ku_C"/>
    <property type="match status" value="1"/>
</dbReference>
<dbReference type="InterPro" id="IPR003034">
    <property type="entry name" value="SAP_dom"/>
</dbReference>
<dbReference type="Gene3D" id="4.10.970.10">
    <property type="entry name" value="Ku70, bridge and pillars"/>
    <property type="match status" value="1"/>
</dbReference>
<evidence type="ECO:0000256" key="9">
    <source>
        <dbReference type="ARBA" id="ARBA00022801"/>
    </source>
</evidence>
<dbReference type="OrthoDB" id="761538at2759"/>
<dbReference type="EMBL" id="SPNW01000036">
    <property type="protein sequence ID" value="TIA88592.1"/>
    <property type="molecule type" value="Genomic_DNA"/>
</dbReference>
<sequence length="666" mass="75095">MPDADKNWDEGLEDDEPEYEDDKLYTRDASIFLVDVGGGMLNYPPSEDPSDRVQEELPLLHRTLDAILKCLKRKAFSSPSDFVGIVLYNTEETKSDKHGSDVREHVYCLQPIEQLNGNNIRQLKKTVDGANEDPELLMRKFKPAQFQGERTSMPIGNAYISCNRFFRNNPQTKSASKRIFHVTCNDEPQRGAPPEWVTATQTNANDLNEADIHIEPFFIAPPPPDFDTKTAFNVDKFYKQVLPKTESSEDQPDSSTAEGLAKFYTLEEKLKKLEMPKRTSFTHKFELSENLVISVKGYRTVVDQKYFPYVTVAENKKGELEQTEKESKLQDITGKDVERSEVRKGFIIGDKSSEGPLTITCSSKSYDSIRTLDLPVGLKLLGFQNIDTLSPLHNISSAIFVYPTEDKMQGSTRVFSALLKSCLKMRKLALVRTVMRKNAGPVISALLPQEEVVDSEDGSQIMPNGFYLIPLPFGDDLRSAPEVVGAEASVSQIEACSAWMKKLRRKAGYDPGEYENPYFRLMRRNIESQALDEALEESDIKNDKTMPPVEQMQKRAGGLLEEWKRTLAWEAKATEPAQAVPDVAVKEEADVKPLISSPSKKRKKDESADGAVDEGELLHKWRSNQLDKCRLDDLKAFCRAHSLKVQGRKAELVERVSEKLASSYGK</sequence>
<feature type="region of interest" description="Disordered" evidence="18">
    <location>
        <begin position="594"/>
        <end position="616"/>
    </location>
</feature>
<dbReference type="GO" id="GO:0003684">
    <property type="term" value="F:damaged DNA binding"/>
    <property type="evidence" value="ECO:0007669"/>
    <property type="project" value="InterPro"/>
</dbReference>
<evidence type="ECO:0000313" key="20">
    <source>
        <dbReference type="EMBL" id="TIA88592.1"/>
    </source>
</evidence>
<dbReference type="SUPFAM" id="SSF68906">
    <property type="entry name" value="SAP domain"/>
    <property type="match status" value="1"/>
</dbReference>
<dbReference type="CDD" id="cd00788">
    <property type="entry name" value="KU70"/>
    <property type="match status" value="1"/>
</dbReference>
<dbReference type="GO" id="GO:0005524">
    <property type="term" value="F:ATP binding"/>
    <property type="evidence" value="ECO:0007669"/>
    <property type="project" value="UniProtKB-KW"/>
</dbReference>
<keyword evidence="14" id="KW-0233">DNA recombination</keyword>
<evidence type="ECO:0000256" key="14">
    <source>
        <dbReference type="ARBA" id="ARBA00023172"/>
    </source>
</evidence>
<dbReference type="SUPFAM" id="SSF100939">
    <property type="entry name" value="SPOC domain-like"/>
    <property type="match status" value="1"/>
</dbReference>
<dbReference type="InterPro" id="IPR036465">
    <property type="entry name" value="vWFA_dom_sf"/>
</dbReference>
<dbReference type="Pfam" id="PF02037">
    <property type="entry name" value="SAP"/>
    <property type="match status" value="1"/>
</dbReference>
<dbReference type="InterPro" id="IPR005160">
    <property type="entry name" value="Ku_C"/>
</dbReference>
<proteinExistence type="inferred from homology"/>
<evidence type="ECO:0000313" key="21">
    <source>
        <dbReference type="Proteomes" id="UP000310189"/>
    </source>
</evidence>
<reference evidence="20 21" key="1">
    <citation type="submission" date="2019-03" db="EMBL/GenBank/DDBJ databases">
        <title>Sequencing 23 genomes of Wallemia ichthyophaga.</title>
        <authorList>
            <person name="Gostincar C."/>
        </authorList>
    </citation>
    <scope>NUCLEOTIDE SEQUENCE [LARGE SCALE GENOMIC DNA]</scope>
    <source>
        <strain evidence="20 21">EXF-5753</strain>
    </source>
</reference>
<evidence type="ECO:0000259" key="19">
    <source>
        <dbReference type="PROSITE" id="PS50800"/>
    </source>
</evidence>
<dbReference type="GO" id="GO:0006310">
    <property type="term" value="P:DNA recombination"/>
    <property type="evidence" value="ECO:0007669"/>
    <property type="project" value="UniProtKB-KW"/>
</dbReference>
<dbReference type="GO" id="GO:0003678">
    <property type="term" value="F:DNA helicase activity"/>
    <property type="evidence" value="ECO:0007669"/>
    <property type="project" value="UniProtKB-EC"/>
</dbReference>
<dbReference type="SMART" id="SM00513">
    <property type="entry name" value="SAP"/>
    <property type="match status" value="1"/>
</dbReference>
<feature type="domain" description="SAP" evidence="19">
    <location>
        <begin position="626"/>
        <end position="660"/>
    </location>
</feature>
<dbReference type="GO" id="GO:0006303">
    <property type="term" value="P:double-strand break repair via nonhomologous end joining"/>
    <property type="evidence" value="ECO:0007669"/>
    <property type="project" value="InterPro"/>
</dbReference>
<keyword evidence="15" id="KW-0234">DNA repair</keyword>
<evidence type="ECO:0000256" key="8">
    <source>
        <dbReference type="ARBA" id="ARBA00022763"/>
    </source>
</evidence>
<dbReference type="InterPro" id="IPR047087">
    <property type="entry name" value="KU70_core_dom"/>
</dbReference>
<keyword evidence="7" id="KW-0547">Nucleotide-binding</keyword>
<dbReference type="SMART" id="SM00559">
    <property type="entry name" value="Ku78"/>
    <property type="match status" value="1"/>
</dbReference>
<dbReference type="PANTHER" id="PTHR12604:SF2">
    <property type="entry name" value="X-RAY REPAIR CROSS-COMPLEMENTING PROTEIN 6"/>
    <property type="match status" value="1"/>
</dbReference>
<protein>
    <recommendedName>
        <fullName evidence="5">ATP-dependent DNA helicase II subunit 1</fullName>
        <ecNumber evidence="4">3.6.4.12</ecNumber>
    </recommendedName>
    <alternativeName>
        <fullName evidence="17">ATP-dependent DNA helicase II subunit Ku70</fullName>
    </alternativeName>
</protein>
<dbReference type="Pfam" id="PF03731">
    <property type="entry name" value="Ku_N"/>
    <property type="match status" value="1"/>
</dbReference>
<keyword evidence="10" id="KW-0347">Helicase</keyword>
<evidence type="ECO:0000256" key="12">
    <source>
        <dbReference type="ARBA" id="ARBA00022895"/>
    </source>
</evidence>
<keyword evidence="12" id="KW-0779">Telomere</keyword>
<dbReference type="Gene3D" id="2.40.290.10">
    <property type="match status" value="1"/>
</dbReference>
<dbReference type="PANTHER" id="PTHR12604">
    <property type="entry name" value="KU AUTOANTIGEN DNA HELICASE"/>
    <property type="match status" value="1"/>
</dbReference>
<dbReference type="InterPro" id="IPR027388">
    <property type="entry name" value="Ku70_bridge/pillars_dom_sf"/>
</dbReference>
<evidence type="ECO:0000256" key="13">
    <source>
        <dbReference type="ARBA" id="ARBA00023125"/>
    </source>
</evidence>
<evidence type="ECO:0000256" key="18">
    <source>
        <dbReference type="SAM" id="MobiDB-lite"/>
    </source>
</evidence>
<evidence type="ECO:0000256" key="15">
    <source>
        <dbReference type="ARBA" id="ARBA00023204"/>
    </source>
</evidence>
<dbReference type="GO" id="GO:0000781">
    <property type="term" value="C:chromosome, telomeric region"/>
    <property type="evidence" value="ECO:0007669"/>
    <property type="project" value="UniProtKB-SubCell"/>
</dbReference>
<dbReference type="NCBIfam" id="TIGR00578">
    <property type="entry name" value="ku70"/>
    <property type="match status" value="1"/>
</dbReference>
<dbReference type="Gene3D" id="3.40.50.410">
    <property type="entry name" value="von Willebrand factor, type A domain"/>
    <property type="match status" value="1"/>
</dbReference>
<dbReference type="GO" id="GO:0016787">
    <property type="term" value="F:hydrolase activity"/>
    <property type="evidence" value="ECO:0007669"/>
    <property type="project" value="UniProtKB-KW"/>
</dbReference>
<dbReference type="SUPFAM" id="SSF53300">
    <property type="entry name" value="vWA-like"/>
    <property type="match status" value="1"/>
</dbReference>
<dbReference type="GO" id="GO:0042162">
    <property type="term" value="F:telomeric DNA binding"/>
    <property type="evidence" value="ECO:0007669"/>
    <property type="project" value="InterPro"/>
</dbReference>
<dbReference type="InterPro" id="IPR006165">
    <property type="entry name" value="Ku70"/>
</dbReference>
<evidence type="ECO:0000256" key="4">
    <source>
        <dbReference type="ARBA" id="ARBA00012551"/>
    </source>
</evidence>
<accession>A0A4T0FJT2</accession>
<dbReference type="Pfam" id="PF02735">
    <property type="entry name" value="Ku"/>
    <property type="match status" value="1"/>
</dbReference>
<evidence type="ECO:0000256" key="3">
    <source>
        <dbReference type="ARBA" id="ARBA00005240"/>
    </source>
</evidence>
<evidence type="ECO:0000256" key="16">
    <source>
        <dbReference type="ARBA" id="ARBA00023242"/>
    </source>
</evidence>
<evidence type="ECO:0000256" key="6">
    <source>
        <dbReference type="ARBA" id="ARBA00022454"/>
    </source>
</evidence>
<comment type="caution">
    <text evidence="20">The sequence shown here is derived from an EMBL/GenBank/DDBJ whole genome shotgun (WGS) entry which is preliminary data.</text>
</comment>
<name>A0A4T0FJT2_9BASI</name>
<feature type="compositionally biased region" description="Acidic residues" evidence="18">
    <location>
        <begin position="10"/>
        <end position="20"/>
    </location>
</feature>
<evidence type="ECO:0000256" key="10">
    <source>
        <dbReference type="ARBA" id="ARBA00022806"/>
    </source>
</evidence>
<gene>
    <name evidence="20" type="ORF">E3P99_02502</name>
</gene>
<dbReference type="InterPro" id="IPR006164">
    <property type="entry name" value="DNA_bd_Ku70/Ku80"/>
</dbReference>
<evidence type="ECO:0000256" key="1">
    <source>
        <dbReference type="ARBA" id="ARBA00004123"/>
    </source>
</evidence>
<keyword evidence="16" id="KW-0539">Nucleus</keyword>
<dbReference type="GO" id="GO:0003690">
    <property type="term" value="F:double-stranded DNA binding"/>
    <property type="evidence" value="ECO:0007669"/>
    <property type="project" value="TreeGrafter"/>
</dbReference>
<dbReference type="InterPro" id="IPR016194">
    <property type="entry name" value="SPOC-like_C_dom_sf"/>
</dbReference>
<keyword evidence="21" id="KW-1185">Reference proteome</keyword>
<comment type="subcellular location">
    <subcellularLocation>
        <location evidence="2">Chromosome</location>
        <location evidence="2">Telomere</location>
    </subcellularLocation>
    <subcellularLocation>
        <location evidence="1">Nucleus</location>
    </subcellularLocation>
</comment>
<dbReference type="InterPro" id="IPR005161">
    <property type="entry name" value="Ku_N"/>
</dbReference>
<comment type="similarity">
    <text evidence="3">Belongs to the ku70 family.</text>
</comment>
<dbReference type="AlphaFoldDB" id="A0A4T0FJT2"/>
<evidence type="ECO:0000256" key="7">
    <source>
        <dbReference type="ARBA" id="ARBA00022741"/>
    </source>
</evidence>
<dbReference type="Proteomes" id="UP000310189">
    <property type="component" value="Unassembled WGS sequence"/>
</dbReference>
<keyword evidence="13" id="KW-0238">DNA-binding</keyword>
<dbReference type="PIRSF" id="PIRSF003033">
    <property type="entry name" value="Ku70"/>
    <property type="match status" value="1"/>
</dbReference>
<evidence type="ECO:0000256" key="2">
    <source>
        <dbReference type="ARBA" id="ARBA00004574"/>
    </source>
</evidence>
<keyword evidence="9" id="KW-0378">Hydrolase</keyword>
<evidence type="ECO:0000256" key="11">
    <source>
        <dbReference type="ARBA" id="ARBA00022840"/>
    </source>
</evidence>
<dbReference type="PROSITE" id="PS50800">
    <property type="entry name" value="SAP"/>
    <property type="match status" value="1"/>
</dbReference>
<dbReference type="GO" id="GO:0000723">
    <property type="term" value="P:telomere maintenance"/>
    <property type="evidence" value="ECO:0007669"/>
    <property type="project" value="InterPro"/>
</dbReference>
<evidence type="ECO:0000256" key="5">
    <source>
        <dbReference type="ARBA" id="ARBA00021796"/>
    </source>
</evidence>
<keyword evidence="6" id="KW-0158">Chromosome</keyword>
<dbReference type="InterPro" id="IPR036361">
    <property type="entry name" value="SAP_dom_sf"/>
</dbReference>
<evidence type="ECO:0000256" key="17">
    <source>
        <dbReference type="ARBA" id="ARBA00031811"/>
    </source>
</evidence>
<keyword evidence="11" id="KW-0067">ATP-binding</keyword>